<dbReference type="PROSITE" id="PS00108">
    <property type="entry name" value="PROTEIN_KINASE_ST"/>
    <property type="match status" value="1"/>
</dbReference>
<dbReference type="EC" id="2.7.11.1" evidence="1"/>
<protein>
    <recommendedName>
        <fullName evidence="1">non-specific serine/threonine protein kinase</fullName>
        <ecNumber evidence="1">2.7.11.1</ecNumber>
    </recommendedName>
</protein>
<keyword evidence="4" id="KW-1185">Reference proteome</keyword>
<dbReference type="InterPro" id="IPR050235">
    <property type="entry name" value="CK1_Ser-Thr_kinase"/>
</dbReference>
<evidence type="ECO:0000313" key="3">
    <source>
        <dbReference type="EMBL" id="KAE8352643.1"/>
    </source>
</evidence>
<dbReference type="EMBL" id="ML739123">
    <property type="protein sequence ID" value="KAE8352643.1"/>
    <property type="molecule type" value="Genomic_DNA"/>
</dbReference>
<name>A0A5N6Z688_9EURO</name>
<dbReference type="AlphaFoldDB" id="A0A5N6Z688"/>
<feature type="domain" description="Protein kinase" evidence="2">
    <location>
        <begin position="11"/>
        <end position="298"/>
    </location>
</feature>
<accession>A0A5N6Z688</accession>
<dbReference type="InterPro" id="IPR008271">
    <property type="entry name" value="Ser/Thr_kinase_AS"/>
</dbReference>
<dbReference type="GO" id="GO:0004674">
    <property type="term" value="F:protein serine/threonine kinase activity"/>
    <property type="evidence" value="ECO:0007669"/>
    <property type="project" value="UniProtKB-EC"/>
</dbReference>
<dbReference type="Proteomes" id="UP000327118">
    <property type="component" value="Unassembled WGS sequence"/>
</dbReference>
<dbReference type="InterPro" id="IPR011009">
    <property type="entry name" value="Kinase-like_dom_sf"/>
</dbReference>
<evidence type="ECO:0000256" key="1">
    <source>
        <dbReference type="ARBA" id="ARBA00012513"/>
    </source>
</evidence>
<dbReference type="Gene3D" id="1.10.510.10">
    <property type="entry name" value="Transferase(Phosphotransferase) domain 1"/>
    <property type="match status" value="1"/>
</dbReference>
<dbReference type="OrthoDB" id="5800476at2759"/>
<dbReference type="GO" id="GO:0005524">
    <property type="term" value="F:ATP binding"/>
    <property type="evidence" value="ECO:0007669"/>
    <property type="project" value="InterPro"/>
</dbReference>
<keyword evidence="3" id="KW-0808">Transferase</keyword>
<dbReference type="PROSITE" id="PS50011">
    <property type="entry name" value="PROTEIN_KINASE_DOM"/>
    <property type="match status" value="1"/>
</dbReference>
<sequence length="326" mass="38807">MSPSIYIDDRFKLLQSVSSGAQGQVFIAWDYRTRQKVAVKIMKYGENYDSEVKAYSQLKGLPGIPELYWKGEDDRNHIVAIELLGPDLCEMFEKCKSHFSEKTVLMLAVQLICRLQSIHSRNCVHRDIKPDNVLMGLGSKANRVYVADFGLLEKYHPKGASEAFKRDWHRCTKHPTKGVDPIGTEIYSSWRSHYEKPQQTPWDDMQSLGYMLIRLRKGRLPWEQIKLRRGTQRDATVAHMKRTIKVSELCDGLPVEFRLYFEHLSPFCATPNYDYLRKNFEKLFKRRKYADDQMYDWMKIEEEEKLYHELRQRERDRFMRDFMMHR</sequence>
<keyword evidence="3" id="KW-0418">Kinase</keyword>
<evidence type="ECO:0000259" key="2">
    <source>
        <dbReference type="PROSITE" id="PS50011"/>
    </source>
</evidence>
<dbReference type="SMART" id="SM00220">
    <property type="entry name" value="S_TKc"/>
    <property type="match status" value="1"/>
</dbReference>
<dbReference type="PANTHER" id="PTHR11909">
    <property type="entry name" value="CASEIN KINASE-RELATED"/>
    <property type="match status" value="1"/>
</dbReference>
<reference evidence="4" key="1">
    <citation type="submission" date="2019-04" db="EMBL/GenBank/DDBJ databases">
        <title>Friends and foes A comparative genomics studyof 23 Aspergillus species from section Flavi.</title>
        <authorList>
            <consortium name="DOE Joint Genome Institute"/>
            <person name="Kjaerbolling I."/>
            <person name="Vesth T."/>
            <person name="Frisvad J.C."/>
            <person name="Nybo J.L."/>
            <person name="Theobald S."/>
            <person name="Kildgaard S."/>
            <person name="Isbrandt T."/>
            <person name="Kuo A."/>
            <person name="Sato A."/>
            <person name="Lyhne E.K."/>
            <person name="Kogle M.E."/>
            <person name="Wiebenga A."/>
            <person name="Kun R.S."/>
            <person name="Lubbers R.J."/>
            <person name="Makela M.R."/>
            <person name="Barry K."/>
            <person name="Chovatia M."/>
            <person name="Clum A."/>
            <person name="Daum C."/>
            <person name="Haridas S."/>
            <person name="He G."/>
            <person name="LaButti K."/>
            <person name="Lipzen A."/>
            <person name="Mondo S."/>
            <person name="Riley R."/>
            <person name="Salamov A."/>
            <person name="Simmons B.A."/>
            <person name="Magnuson J.K."/>
            <person name="Henrissat B."/>
            <person name="Mortensen U.H."/>
            <person name="Larsen T.O."/>
            <person name="Devries R.P."/>
            <person name="Grigoriev I.V."/>
            <person name="Machida M."/>
            <person name="Baker S.E."/>
            <person name="Andersen M.R."/>
        </authorList>
    </citation>
    <scope>NUCLEOTIDE SEQUENCE [LARGE SCALE GENOMIC DNA]</scope>
    <source>
        <strain evidence="4">CBS 553.77</strain>
    </source>
</reference>
<organism evidence="3 4">
    <name type="scientific">Aspergillus coremiiformis</name>
    <dbReference type="NCBI Taxonomy" id="138285"/>
    <lineage>
        <taxon>Eukaryota</taxon>
        <taxon>Fungi</taxon>
        <taxon>Dikarya</taxon>
        <taxon>Ascomycota</taxon>
        <taxon>Pezizomycotina</taxon>
        <taxon>Eurotiomycetes</taxon>
        <taxon>Eurotiomycetidae</taxon>
        <taxon>Eurotiales</taxon>
        <taxon>Aspergillaceae</taxon>
        <taxon>Aspergillus</taxon>
        <taxon>Aspergillus subgen. Circumdati</taxon>
    </lineage>
</organism>
<dbReference type="SUPFAM" id="SSF56112">
    <property type="entry name" value="Protein kinase-like (PK-like)"/>
    <property type="match status" value="1"/>
</dbReference>
<evidence type="ECO:0000313" key="4">
    <source>
        <dbReference type="Proteomes" id="UP000327118"/>
    </source>
</evidence>
<dbReference type="InterPro" id="IPR000719">
    <property type="entry name" value="Prot_kinase_dom"/>
</dbReference>
<proteinExistence type="predicted"/>
<dbReference type="Pfam" id="PF00069">
    <property type="entry name" value="Pkinase"/>
    <property type="match status" value="1"/>
</dbReference>
<gene>
    <name evidence="3" type="ORF">BDV28DRAFT_122480</name>
</gene>